<accession>A0A2S5B9R5</accession>
<sequence length="214" mass="23782">MLALDGIKDRLYGSNVPGEGLVFSTYLLSLCADTSPVRSWQDIRAILIAPVTSISLSLPDGIREMLICYARAHLSVSKQYPSDMCLERVWHFASSALLSSASELVAAKPRSPSTAALLVEQVVIATRQLKGYLDSTVWIALALSLLITQKDSAPSDKRKYWFRLLLMHCKEQKDGVEVAKVEPAVRRALKTRCENRLVEYDAMFVAGRFGVFTE</sequence>
<keyword evidence="2" id="KW-1185">Reference proteome</keyword>
<protein>
    <submittedName>
        <fullName evidence="1">Uncharacterized protein</fullName>
    </submittedName>
</protein>
<name>A0A2S5B9R5_9BASI</name>
<dbReference type="AlphaFoldDB" id="A0A2S5B9R5"/>
<evidence type="ECO:0000313" key="2">
    <source>
        <dbReference type="Proteomes" id="UP000237144"/>
    </source>
</evidence>
<dbReference type="Proteomes" id="UP000237144">
    <property type="component" value="Unassembled WGS sequence"/>
</dbReference>
<organism evidence="1 2">
    <name type="scientific">Rhodotorula taiwanensis</name>
    <dbReference type="NCBI Taxonomy" id="741276"/>
    <lineage>
        <taxon>Eukaryota</taxon>
        <taxon>Fungi</taxon>
        <taxon>Dikarya</taxon>
        <taxon>Basidiomycota</taxon>
        <taxon>Pucciniomycotina</taxon>
        <taxon>Microbotryomycetes</taxon>
        <taxon>Sporidiobolales</taxon>
        <taxon>Sporidiobolaceae</taxon>
        <taxon>Rhodotorula</taxon>
    </lineage>
</organism>
<proteinExistence type="predicted"/>
<dbReference type="EMBL" id="PJQD01000036">
    <property type="protein sequence ID" value="POY73461.1"/>
    <property type="molecule type" value="Genomic_DNA"/>
</dbReference>
<comment type="caution">
    <text evidence="1">The sequence shown here is derived from an EMBL/GenBank/DDBJ whole genome shotgun (WGS) entry which is preliminary data.</text>
</comment>
<evidence type="ECO:0000313" key="1">
    <source>
        <dbReference type="EMBL" id="POY73461.1"/>
    </source>
</evidence>
<reference evidence="1 2" key="1">
    <citation type="journal article" date="2018" name="Front. Microbiol.">
        <title>Prospects for Fungal Bioremediation of Acidic Radioactive Waste Sites: Characterization and Genome Sequence of Rhodotorula taiwanensis MD1149.</title>
        <authorList>
            <person name="Tkavc R."/>
            <person name="Matrosova V.Y."/>
            <person name="Grichenko O.E."/>
            <person name="Gostincar C."/>
            <person name="Volpe R.P."/>
            <person name="Klimenkova P."/>
            <person name="Gaidamakova E.K."/>
            <person name="Zhou C.E."/>
            <person name="Stewart B.J."/>
            <person name="Lyman M.G."/>
            <person name="Malfatti S.A."/>
            <person name="Rubinfeld B."/>
            <person name="Courtot M."/>
            <person name="Singh J."/>
            <person name="Dalgard C.L."/>
            <person name="Hamilton T."/>
            <person name="Frey K.G."/>
            <person name="Gunde-Cimerman N."/>
            <person name="Dugan L."/>
            <person name="Daly M.J."/>
        </authorList>
    </citation>
    <scope>NUCLEOTIDE SEQUENCE [LARGE SCALE GENOMIC DNA]</scope>
    <source>
        <strain evidence="1 2">MD1149</strain>
    </source>
</reference>
<gene>
    <name evidence="1" type="ORF">BMF94_3398</name>
</gene>